<dbReference type="InterPro" id="IPR000169">
    <property type="entry name" value="Pept_cys_AS"/>
</dbReference>
<reference evidence="8" key="1">
    <citation type="submission" date="2019-12" db="EMBL/GenBank/DDBJ databases">
        <title>Genome sequence of Babesia ovis.</title>
        <authorList>
            <person name="Yamagishi J."/>
            <person name="Sevinc F."/>
            <person name="Xuan X."/>
        </authorList>
    </citation>
    <scope>NUCLEOTIDE SEQUENCE</scope>
    <source>
        <strain evidence="8">Selcuk</strain>
    </source>
</reference>
<dbReference type="PANTHER" id="PTHR12411">
    <property type="entry name" value="CYSTEINE PROTEASE FAMILY C1-RELATED"/>
    <property type="match status" value="1"/>
</dbReference>
<keyword evidence="8" id="KW-0378">Hydrolase</keyword>
<keyword evidence="2" id="KW-0865">Zymogen</keyword>
<evidence type="ECO:0000313" key="9">
    <source>
        <dbReference type="Proteomes" id="UP001057455"/>
    </source>
</evidence>
<keyword evidence="3" id="KW-1015">Disulfide bond</keyword>
<dbReference type="GO" id="GO:0008234">
    <property type="term" value="F:cysteine-type peptidase activity"/>
    <property type="evidence" value="ECO:0007669"/>
    <property type="project" value="InterPro"/>
</dbReference>
<dbReference type="InterPro" id="IPR013201">
    <property type="entry name" value="Prot_inhib_I29"/>
</dbReference>
<feature type="domain" description="Peptidase C1A papain C-terminal" evidence="6">
    <location>
        <begin position="240"/>
        <end position="448"/>
    </location>
</feature>
<dbReference type="SUPFAM" id="SSF54001">
    <property type="entry name" value="Cysteine proteinases"/>
    <property type="match status" value="1"/>
</dbReference>
<evidence type="ECO:0000256" key="3">
    <source>
        <dbReference type="ARBA" id="ARBA00023157"/>
    </source>
</evidence>
<feature type="domain" description="Cathepsin propeptide inhibitor" evidence="7">
    <location>
        <begin position="130"/>
        <end position="187"/>
    </location>
</feature>
<dbReference type="SMART" id="SM00848">
    <property type="entry name" value="Inhibitor_I29"/>
    <property type="match status" value="1"/>
</dbReference>
<dbReference type="InterPro" id="IPR039417">
    <property type="entry name" value="Peptidase_C1A_papain-like"/>
</dbReference>
<dbReference type="CDD" id="cd02248">
    <property type="entry name" value="Peptidase_C1A"/>
    <property type="match status" value="1"/>
</dbReference>
<dbReference type="PROSITE" id="PS00639">
    <property type="entry name" value="THIOL_PROTEASE_HIS"/>
    <property type="match status" value="1"/>
</dbReference>
<dbReference type="Pfam" id="PF08246">
    <property type="entry name" value="Inhibitor_I29"/>
    <property type="match status" value="1"/>
</dbReference>
<evidence type="ECO:0000313" key="8">
    <source>
        <dbReference type="EMBL" id="GFE55065.1"/>
    </source>
</evidence>
<organism evidence="8 9">
    <name type="scientific">Babesia ovis</name>
    <dbReference type="NCBI Taxonomy" id="5869"/>
    <lineage>
        <taxon>Eukaryota</taxon>
        <taxon>Sar</taxon>
        <taxon>Alveolata</taxon>
        <taxon>Apicomplexa</taxon>
        <taxon>Aconoidasida</taxon>
        <taxon>Piroplasmida</taxon>
        <taxon>Babesiidae</taxon>
        <taxon>Babesia</taxon>
    </lineage>
</organism>
<evidence type="ECO:0000259" key="7">
    <source>
        <dbReference type="SMART" id="SM00848"/>
    </source>
</evidence>
<dbReference type="InterPro" id="IPR025661">
    <property type="entry name" value="Pept_asp_AS"/>
</dbReference>
<dbReference type="Pfam" id="PF00112">
    <property type="entry name" value="Peptidase_C1"/>
    <property type="match status" value="1"/>
</dbReference>
<keyword evidence="4" id="KW-0325">Glycoprotein</keyword>
<accession>A0A9W5WVH5</accession>
<name>A0A9W5WVH5_BABOV</name>
<comment type="similarity">
    <text evidence="1">Belongs to the peptidase C1 family.</text>
</comment>
<dbReference type="OrthoDB" id="190265at2759"/>
<sequence length="449" mass="49720">MASSPLLQDDLDVYSQVEGDWQHRDSRPKPTPWYYRLYTFLRNGSTGVHFALALVCFLIGFGIFASLGMGSGPSEAEIAIRNELIQRNFENYATVEGGVQEDPAAIIVAALGKEATALGATSAVEFYIQFSDFSREHARKDASVYDKTQRFLMFYKNVSMIRLFNDKKRRGYRMEMNQFADMSPEEFMSMHGVRVTLPKVGVRQRGTPKVSGVSGGSTSLLEVSSAPADVSPDEGSALGPEEDIDLRRDGYMTPVKDQGKCGSCWAFATVGVLEPFFKHKRNTDVILSEQNLVDCVAECHGCQYGNSYFAYEYARDKGLYRNASYPYSATCGTCTLPEGEPRFTLAKFGYSENPDLVQLLKQYGPLTVYVAVSTEWQFYGSGILDHCGEEINHAVVLAGVGKDEHGPYWLIKNSWGTTWGEQGYVKLARGSSAFDSECGLSHMALYASA</sequence>
<evidence type="ECO:0000256" key="2">
    <source>
        <dbReference type="ARBA" id="ARBA00023145"/>
    </source>
</evidence>
<dbReference type="Proteomes" id="UP001057455">
    <property type="component" value="Unassembled WGS sequence"/>
</dbReference>
<dbReference type="GO" id="GO:0006508">
    <property type="term" value="P:proteolysis"/>
    <property type="evidence" value="ECO:0007669"/>
    <property type="project" value="UniProtKB-KW"/>
</dbReference>
<dbReference type="InterPro" id="IPR025660">
    <property type="entry name" value="Pept_his_AS"/>
</dbReference>
<dbReference type="InterPro" id="IPR038765">
    <property type="entry name" value="Papain-like_cys_pep_sf"/>
</dbReference>
<keyword evidence="5" id="KW-0812">Transmembrane</keyword>
<keyword evidence="8" id="KW-0645">Protease</keyword>
<evidence type="ECO:0000259" key="6">
    <source>
        <dbReference type="SMART" id="SM00645"/>
    </source>
</evidence>
<dbReference type="EMBL" id="BLIY01000017">
    <property type="protein sequence ID" value="GFE55065.1"/>
    <property type="molecule type" value="Genomic_DNA"/>
</dbReference>
<dbReference type="AlphaFoldDB" id="A0A9W5WVH5"/>
<dbReference type="PRINTS" id="PR00705">
    <property type="entry name" value="PAPAIN"/>
</dbReference>
<dbReference type="PROSITE" id="PS00640">
    <property type="entry name" value="THIOL_PROTEASE_ASN"/>
    <property type="match status" value="1"/>
</dbReference>
<comment type="caution">
    <text evidence="8">The sequence shown here is derived from an EMBL/GenBank/DDBJ whole genome shotgun (WGS) entry which is preliminary data.</text>
</comment>
<proteinExistence type="inferred from homology"/>
<dbReference type="InterPro" id="IPR000668">
    <property type="entry name" value="Peptidase_C1A_C"/>
</dbReference>
<feature type="transmembrane region" description="Helical" evidence="5">
    <location>
        <begin position="47"/>
        <end position="67"/>
    </location>
</feature>
<evidence type="ECO:0000256" key="4">
    <source>
        <dbReference type="ARBA" id="ARBA00023180"/>
    </source>
</evidence>
<evidence type="ECO:0000256" key="1">
    <source>
        <dbReference type="ARBA" id="ARBA00008455"/>
    </source>
</evidence>
<dbReference type="InterPro" id="IPR013128">
    <property type="entry name" value="Peptidase_C1A"/>
</dbReference>
<keyword evidence="5" id="KW-0472">Membrane</keyword>
<evidence type="ECO:0000256" key="5">
    <source>
        <dbReference type="SAM" id="Phobius"/>
    </source>
</evidence>
<dbReference type="SMART" id="SM00645">
    <property type="entry name" value="Pept_C1"/>
    <property type="match status" value="1"/>
</dbReference>
<dbReference type="PROSITE" id="PS00139">
    <property type="entry name" value="THIOL_PROTEASE_CYS"/>
    <property type="match status" value="1"/>
</dbReference>
<protein>
    <submittedName>
        <fullName evidence="8">Papain family cysteine protease-containing protein</fullName>
    </submittedName>
</protein>
<keyword evidence="5" id="KW-1133">Transmembrane helix</keyword>
<dbReference type="Gene3D" id="3.90.70.10">
    <property type="entry name" value="Cysteine proteinases"/>
    <property type="match status" value="1"/>
</dbReference>
<keyword evidence="9" id="KW-1185">Reference proteome</keyword>
<gene>
    <name evidence="8" type="ORF">BaOVIS_024690</name>
</gene>